<accession>I4F0Q2</accession>
<dbReference type="OrthoDB" id="3629825at2"/>
<evidence type="ECO:0000256" key="1">
    <source>
        <dbReference type="SAM" id="MobiDB-lite"/>
    </source>
</evidence>
<reference evidence="2 3" key="1">
    <citation type="journal article" date="2012" name="J. Bacteriol.">
        <title>Genome Sequence of Radiation-Resistant Modestobacter marinus Strain BC501, a Representative Actinobacterium That Thrives on Calcareous Stone Surfaces.</title>
        <authorList>
            <person name="Normand P."/>
            <person name="Gury J."/>
            <person name="Pujic P."/>
            <person name="Chouaia B."/>
            <person name="Crotti E."/>
            <person name="Brusetti L."/>
            <person name="Daffonchio D."/>
            <person name="Vacherie B."/>
            <person name="Barbe V."/>
            <person name="Medigue C."/>
            <person name="Calteau A."/>
            <person name="Ghodhbane-Gtari F."/>
            <person name="Essoussi I."/>
            <person name="Nouioui I."/>
            <person name="Abbassi-Ghozzi I."/>
            <person name="Gtari M."/>
        </authorList>
    </citation>
    <scope>NUCLEOTIDE SEQUENCE [LARGE SCALE GENOMIC DNA]</scope>
    <source>
        <strain evidence="3">BC 501</strain>
    </source>
</reference>
<evidence type="ECO:0000313" key="3">
    <source>
        <dbReference type="Proteomes" id="UP000006461"/>
    </source>
</evidence>
<dbReference type="AlphaFoldDB" id="I4F0Q2"/>
<gene>
    <name evidence="2" type="ordered locus">MODMU_3811</name>
</gene>
<feature type="compositionally biased region" description="Polar residues" evidence="1">
    <location>
        <begin position="1"/>
        <end position="10"/>
    </location>
</feature>
<proteinExistence type="predicted"/>
<dbReference type="KEGG" id="mmar:MODMU_3811"/>
<sequence length="75" mass="8292">MDFSVTTKTYGGTPEPRRVRVPNRDDVGIVVNPGMNFGMPQSIYCLGIHFPETGECLYYDAKRVRDAEEPAATPG</sequence>
<dbReference type="HOGENOM" id="CLU_2667084_0_0_11"/>
<dbReference type="Proteomes" id="UP000006461">
    <property type="component" value="Chromosome"/>
</dbReference>
<feature type="region of interest" description="Disordered" evidence="1">
    <location>
        <begin position="1"/>
        <end position="20"/>
    </location>
</feature>
<protein>
    <submittedName>
        <fullName evidence="2">Uncharacterized protein</fullName>
    </submittedName>
</protein>
<dbReference type="EMBL" id="FO203431">
    <property type="protein sequence ID" value="CCH89215.1"/>
    <property type="molecule type" value="Genomic_DNA"/>
</dbReference>
<keyword evidence="3" id="KW-1185">Reference proteome</keyword>
<name>I4F0Q2_MODI5</name>
<organism evidence="2 3">
    <name type="scientific">Modestobacter italicus (strain DSM 44449 / CECT 9708 / BC 501)</name>
    <dbReference type="NCBI Taxonomy" id="2732864"/>
    <lineage>
        <taxon>Bacteria</taxon>
        <taxon>Bacillati</taxon>
        <taxon>Actinomycetota</taxon>
        <taxon>Actinomycetes</taxon>
        <taxon>Geodermatophilales</taxon>
        <taxon>Geodermatophilaceae</taxon>
        <taxon>Modestobacter</taxon>
    </lineage>
</organism>
<evidence type="ECO:0000313" key="2">
    <source>
        <dbReference type="EMBL" id="CCH89215.1"/>
    </source>
</evidence>